<evidence type="ECO:0000256" key="1">
    <source>
        <dbReference type="ARBA" id="ARBA00022679"/>
    </source>
</evidence>
<dbReference type="Gene3D" id="2.160.10.10">
    <property type="entry name" value="Hexapeptide repeat proteins"/>
    <property type="match status" value="1"/>
</dbReference>
<accession>A0A6J7LCS6</accession>
<dbReference type="EMBL" id="CAFBMW010000044">
    <property type="protein sequence ID" value="CAB4963869.1"/>
    <property type="molecule type" value="Genomic_DNA"/>
</dbReference>
<dbReference type="Gene3D" id="3.40.50.20">
    <property type="match status" value="1"/>
</dbReference>
<dbReference type="InterPro" id="IPR050179">
    <property type="entry name" value="Trans_hexapeptide_repeat"/>
</dbReference>
<evidence type="ECO:0000259" key="2">
    <source>
        <dbReference type="Pfam" id="PF17836"/>
    </source>
</evidence>
<gene>
    <name evidence="3" type="ORF">UFOPK3662_03484</name>
</gene>
<reference evidence="3" key="1">
    <citation type="submission" date="2020-05" db="EMBL/GenBank/DDBJ databases">
        <authorList>
            <person name="Chiriac C."/>
            <person name="Salcher M."/>
            <person name="Ghai R."/>
            <person name="Kavagutti S V."/>
        </authorList>
    </citation>
    <scope>NUCLEOTIDE SEQUENCE</scope>
</reference>
<dbReference type="PROSITE" id="PS00101">
    <property type="entry name" value="HEXAPEP_TRANSFERASES"/>
    <property type="match status" value="1"/>
</dbReference>
<name>A0A6J7LCS6_9ZZZZ</name>
<feature type="domain" description="PglD N-terminal" evidence="2">
    <location>
        <begin position="4"/>
        <end position="85"/>
    </location>
</feature>
<dbReference type="GO" id="GO:0016740">
    <property type="term" value="F:transferase activity"/>
    <property type="evidence" value="ECO:0007669"/>
    <property type="project" value="UniProtKB-KW"/>
</dbReference>
<evidence type="ECO:0000313" key="3">
    <source>
        <dbReference type="EMBL" id="CAB4963869.1"/>
    </source>
</evidence>
<protein>
    <submittedName>
        <fullName evidence="3">Unannotated protein</fullName>
    </submittedName>
</protein>
<sequence length="215" mass="21111">MVLKIVVLGGGGCAGEVLDVVDALVAEGASIEVVGVLDDGRPDPARLAGWGVERLGGIDHLASLPGDVGVVAGIGTPSARRAVMAQAAGRTSPTLVHPAATLARRSVELGPGTVVCAGVRVQSHVRVGCHVHLNQNATIGHDVVIGDHSVLSPLVAVSGNVVLEEGCFVGAVAALNPGVRLGAGSVVGSGAAVVTDVAPGATVGGVPARELLLRG</sequence>
<dbReference type="CDD" id="cd03360">
    <property type="entry name" value="LbH_AT_putative"/>
    <property type="match status" value="1"/>
</dbReference>
<proteinExistence type="predicted"/>
<dbReference type="PANTHER" id="PTHR43300">
    <property type="entry name" value="ACETYLTRANSFERASE"/>
    <property type="match status" value="1"/>
</dbReference>
<dbReference type="InterPro" id="IPR018357">
    <property type="entry name" value="Hexapep_transf_CS"/>
</dbReference>
<dbReference type="InterPro" id="IPR041561">
    <property type="entry name" value="PglD_N"/>
</dbReference>
<dbReference type="AlphaFoldDB" id="A0A6J7LCS6"/>
<dbReference type="InterPro" id="IPR020019">
    <property type="entry name" value="AcTrfase_PglD-like"/>
</dbReference>
<keyword evidence="1" id="KW-0808">Transferase</keyword>
<dbReference type="PANTHER" id="PTHR43300:SF7">
    <property type="entry name" value="UDP-N-ACETYLBACILLOSAMINE N-ACETYLTRANSFERASE"/>
    <property type="match status" value="1"/>
</dbReference>
<dbReference type="SUPFAM" id="SSF51161">
    <property type="entry name" value="Trimeric LpxA-like enzymes"/>
    <property type="match status" value="1"/>
</dbReference>
<organism evidence="3">
    <name type="scientific">freshwater metagenome</name>
    <dbReference type="NCBI Taxonomy" id="449393"/>
    <lineage>
        <taxon>unclassified sequences</taxon>
        <taxon>metagenomes</taxon>
        <taxon>ecological metagenomes</taxon>
    </lineage>
</organism>
<dbReference type="InterPro" id="IPR011004">
    <property type="entry name" value="Trimer_LpxA-like_sf"/>
</dbReference>
<dbReference type="Pfam" id="PF17836">
    <property type="entry name" value="PglD_N"/>
    <property type="match status" value="1"/>
</dbReference>